<dbReference type="InParanoid" id="A0A6P8ZLK7"/>
<dbReference type="AlphaFoldDB" id="A0A6P8ZLK7"/>
<gene>
    <name evidence="12" type="primary">LOC117643946</name>
</gene>
<dbReference type="GO" id="GO:0005615">
    <property type="term" value="C:extracellular space"/>
    <property type="evidence" value="ECO:0007669"/>
    <property type="project" value="TreeGrafter"/>
</dbReference>
<evidence type="ECO:0000256" key="10">
    <source>
        <dbReference type="SAM" id="MobiDB-lite"/>
    </source>
</evidence>
<dbReference type="GO" id="GO:0060070">
    <property type="term" value="P:canonical Wnt signaling pathway"/>
    <property type="evidence" value="ECO:0007669"/>
    <property type="project" value="TreeGrafter"/>
</dbReference>
<dbReference type="Pfam" id="PF00110">
    <property type="entry name" value="wnt"/>
    <property type="match status" value="2"/>
</dbReference>
<evidence type="ECO:0000256" key="2">
    <source>
        <dbReference type="ARBA" id="ARBA00005683"/>
    </source>
</evidence>
<evidence type="ECO:0000256" key="1">
    <source>
        <dbReference type="ARBA" id="ARBA00004498"/>
    </source>
</evidence>
<comment type="subcellular location">
    <subcellularLocation>
        <location evidence="1 9">Secreted</location>
        <location evidence="1 9">Extracellular space</location>
        <location evidence="1 9">Extracellular matrix</location>
    </subcellularLocation>
</comment>
<dbReference type="CDD" id="cd19343">
    <property type="entry name" value="Wnt_Wnt11"/>
    <property type="match status" value="1"/>
</dbReference>
<evidence type="ECO:0000256" key="8">
    <source>
        <dbReference type="ARBA" id="ARBA00023288"/>
    </source>
</evidence>
<dbReference type="Gene3D" id="3.30.2460.20">
    <property type="match status" value="1"/>
</dbReference>
<accession>A0A6P8ZLK7</accession>
<evidence type="ECO:0000313" key="11">
    <source>
        <dbReference type="Proteomes" id="UP000515158"/>
    </source>
</evidence>
<feature type="region of interest" description="Disordered" evidence="10">
    <location>
        <begin position="1"/>
        <end position="29"/>
    </location>
</feature>
<keyword evidence="7" id="KW-1015">Disulfide bond</keyword>
<evidence type="ECO:0000256" key="5">
    <source>
        <dbReference type="ARBA" id="ARBA00022530"/>
    </source>
</evidence>
<dbReference type="FunFam" id="3.30.2460.20:FF:000001">
    <property type="entry name" value="Wnt homolog"/>
    <property type="match status" value="1"/>
</dbReference>
<feature type="region of interest" description="Disordered" evidence="10">
    <location>
        <begin position="162"/>
        <end position="182"/>
    </location>
</feature>
<keyword evidence="8" id="KW-0449">Lipoprotein</keyword>
<sequence>MLRHAPYSTWRPSSCRGGGGGGGGGSPRWGMTPRQVSLCRSTLEAMPHLAKAAQLAVTTCRQVFADRRWNCSSLEALPRLSPDLYAGTREQAFVYALSAAAATYSVARACAQGALPHCSCAGPPRDPPNGNFKWGGCGDNVRYGALLARQFADAAERGGGVQRDDAVQAAPSAAPSAASPRSFSHDDLIFLTKSPDYCLPDPRTGSLGTRGRSCNASSNGFDSCQDMCCGRGFRTVTVEKVERCQCKYYWCCYVRCKTCTSWVDIHECL</sequence>
<reference evidence="12" key="1">
    <citation type="submission" date="2025-08" db="UniProtKB">
        <authorList>
            <consortium name="RefSeq"/>
        </authorList>
    </citation>
    <scope>IDENTIFICATION</scope>
    <source>
        <tissue evidence="12">Total insect</tissue>
    </source>
</reference>
<dbReference type="SMART" id="SM00097">
    <property type="entry name" value="WNT1"/>
    <property type="match status" value="1"/>
</dbReference>
<feature type="compositionally biased region" description="Low complexity" evidence="10">
    <location>
        <begin position="169"/>
        <end position="180"/>
    </location>
</feature>
<dbReference type="InterPro" id="IPR043158">
    <property type="entry name" value="Wnt_C"/>
</dbReference>
<dbReference type="PANTHER" id="PTHR12027:SF102">
    <property type="entry name" value="PROTEIN WNT"/>
    <property type="match status" value="1"/>
</dbReference>
<organism evidence="12">
    <name type="scientific">Thrips palmi</name>
    <name type="common">Melon thrips</name>
    <dbReference type="NCBI Taxonomy" id="161013"/>
    <lineage>
        <taxon>Eukaryota</taxon>
        <taxon>Metazoa</taxon>
        <taxon>Ecdysozoa</taxon>
        <taxon>Arthropoda</taxon>
        <taxon>Hexapoda</taxon>
        <taxon>Insecta</taxon>
        <taxon>Pterygota</taxon>
        <taxon>Neoptera</taxon>
        <taxon>Paraneoptera</taxon>
        <taxon>Thysanoptera</taxon>
        <taxon>Terebrantia</taxon>
        <taxon>Thripoidea</taxon>
        <taxon>Thripidae</taxon>
        <taxon>Thrips</taxon>
    </lineage>
</organism>
<name>A0A6P8ZLK7_THRPL</name>
<dbReference type="GO" id="GO:0005109">
    <property type="term" value="F:frizzled binding"/>
    <property type="evidence" value="ECO:0007669"/>
    <property type="project" value="TreeGrafter"/>
</dbReference>
<dbReference type="GO" id="GO:0005125">
    <property type="term" value="F:cytokine activity"/>
    <property type="evidence" value="ECO:0007669"/>
    <property type="project" value="TreeGrafter"/>
</dbReference>
<keyword evidence="11" id="KW-1185">Reference proteome</keyword>
<dbReference type="RefSeq" id="XP_034239024.1">
    <property type="nucleotide sequence ID" value="XM_034383133.1"/>
</dbReference>
<dbReference type="KEGG" id="tpal:117643946"/>
<keyword evidence="3 9" id="KW-0217">Developmental protein</keyword>
<dbReference type="Proteomes" id="UP000515158">
    <property type="component" value="Unplaced"/>
</dbReference>
<comment type="similarity">
    <text evidence="2 9">Belongs to the Wnt family.</text>
</comment>
<protein>
    <recommendedName>
        <fullName evidence="9">Protein Wnt</fullName>
    </recommendedName>
</protein>
<comment type="function">
    <text evidence="9">Ligand for members of the frizzled family of seven transmembrane receptors.</text>
</comment>
<evidence type="ECO:0000256" key="7">
    <source>
        <dbReference type="ARBA" id="ARBA00023157"/>
    </source>
</evidence>
<evidence type="ECO:0000313" key="12">
    <source>
        <dbReference type="RefSeq" id="XP_034239024.1"/>
    </source>
</evidence>
<dbReference type="GO" id="GO:0000902">
    <property type="term" value="P:cell morphogenesis"/>
    <property type="evidence" value="ECO:0007669"/>
    <property type="project" value="UniProtKB-ARBA"/>
</dbReference>
<keyword evidence="6 9" id="KW-0879">Wnt signaling pathway</keyword>
<dbReference type="PANTHER" id="PTHR12027">
    <property type="entry name" value="WNT RELATED"/>
    <property type="match status" value="1"/>
</dbReference>
<evidence type="ECO:0000256" key="6">
    <source>
        <dbReference type="ARBA" id="ARBA00022687"/>
    </source>
</evidence>
<dbReference type="GO" id="GO:0030182">
    <property type="term" value="P:neuron differentiation"/>
    <property type="evidence" value="ECO:0007669"/>
    <property type="project" value="TreeGrafter"/>
</dbReference>
<proteinExistence type="inferred from homology"/>
<evidence type="ECO:0000256" key="9">
    <source>
        <dbReference type="RuleBase" id="RU003500"/>
    </source>
</evidence>
<evidence type="ECO:0000256" key="4">
    <source>
        <dbReference type="ARBA" id="ARBA00022525"/>
    </source>
</evidence>
<dbReference type="OrthoDB" id="5945655at2759"/>
<evidence type="ECO:0000256" key="3">
    <source>
        <dbReference type="ARBA" id="ARBA00022473"/>
    </source>
</evidence>
<dbReference type="GO" id="GO:0007517">
    <property type="term" value="P:muscle organ development"/>
    <property type="evidence" value="ECO:0007669"/>
    <property type="project" value="UniProtKB-ARBA"/>
</dbReference>
<keyword evidence="4" id="KW-0964">Secreted</keyword>
<dbReference type="PRINTS" id="PR01349">
    <property type="entry name" value="WNTPROTEIN"/>
</dbReference>
<dbReference type="GO" id="GO:0045165">
    <property type="term" value="P:cell fate commitment"/>
    <property type="evidence" value="ECO:0007669"/>
    <property type="project" value="TreeGrafter"/>
</dbReference>
<dbReference type="GeneID" id="117643946"/>
<feature type="compositionally biased region" description="Gly residues" evidence="10">
    <location>
        <begin position="16"/>
        <end position="27"/>
    </location>
</feature>
<dbReference type="GO" id="GO:0060560">
    <property type="term" value="P:developmental growth involved in morphogenesis"/>
    <property type="evidence" value="ECO:0007669"/>
    <property type="project" value="UniProtKB-ARBA"/>
</dbReference>
<keyword evidence="5" id="KW-0272">Extracellular matrix</keyword>
<dbReference type="InterPro" id="IPR005817">
    <property type="entry name" value="Wnt"/>
</dbReference>